<dbReference type="InterPro" id="IPR042989">
    <property type="entry name" value="ZMY15"/>
</dbReference>
<dbReference type="Gene3D" id="6.10.140.2220">
    <property type="match status" value="1"/>
</dbReference>
<dbReference type="Pfam" id="PF01753">
    <property type="entry name" value="zf-MYND"/>
    <property type="match status" value="1"/>
</dbReference>
<sequence>MHPDTEKEVARGGCEGRFHADRTGGTAFTEWTRECAVCYRKGTEEEFTTCEGCQAMVYCSITCQQNDWDNGEATASFSHRHWCTRIKSYMAREQELRDLPFTFADETTHRHFHEEKLTEFLNQHGVYGKGLWRRESPLLRKNGQCRKCGYYTRHDKDTWVIASVGAVLDHPPMVPPPPPTTPLTDWSQYYSYRGLPLHCPAAAILTFPLTLYYILTTGLKSHAPDVHRLMVEGKELIIHMLGVEREVELIPAFLLTCTMFIMTGFNAGLPAYPTWPATLRKLMDQKTPAYFTDQSEYSVACVCENITNVGVAGITPVTVNPFRSPLRIVMKEQNMPWFSNAFLFTLCYNKHS</sequence>
<evidence type="ECO:0000256" key="2">
    <source>
        <dbReference type="ARBA" id="ARBA00022771"/>
    </source>
</evidence>
<dbReference type="GO" id="GO:0008270">
    <property type="term" value="F:zinc ion binding"/>
    <property type="evidence" value="ECO:0007669"/>
    <property type="project" value="UniProtKB-KW"/>
</dbReference>
<name>A0ABD0L9M6_9CAEN</name>
<keyword evidence="8" id="KW-1185">Reference proteome</keyword>
<feature type="transmembrane region" description="Helical" evidence="5">
    <location>
        <begin position="195"/>
        <end position="215"/>
    </location>
</feature>
<feature type="transmembrane region" description="Helical" evidence="5">
    <location>
        <begin position="249"/>
        <end position="272"/>
    </location>
</feature>
<proteinExistence type="predicted"/>
<evidence type="ECO:0000256" key="4">
    <source>
        <dbReference type="PROSITE-ProRule" id="PRU00134"/>
    </source>
</evidence>
<evidence type="ECO:0000256" key="5">
    <source>
        <dbReference type="SAM" id="Phobius"/>
    </source>
</evidence>
<keyword evidence="2 4" id="KW-0863">Zinc-finger</keyword>
<dbReference type="InterPro" id="IPR002893">
    <property type="entry name" value="Znf_MYND"/>
</dbReference>
<dbReference type="EMBL" id="JACVVK020000070">
    <property type="protein sequence ID" value="KAK7496020.1"/>
    <property type="molecule type" value="Genomic_DNA"/>
</dbReference>
<comment type="caution">
    <text evidence="7">The sequence shown here is derived from an EMBL/GenBank/DDBJ whole genome shotgun (WGS) entry which is preliminary data.</text>
</comment>
<dbReference type="Proteomes" id="UP001519460">
    <property type="component" value="Unassembled WGS sequence"/>
</dbReference>
<dbReference type="PANTHER" id="PTHR47085:SF1">
    <property type="entry name" value="ZINC FINGER MYND DOMAIN-CONTAINING PROTEIN 15"/>
    <property type="match status" value="1"/>
</dbReference>
<keyword evidence="3" id="KW-0862">Zinc</keyword>
<keyword evidence="5" id="KW-0472">Membrane</keyword>
<protein>
    <recommendedName>
        <fullName evidence="6">MYND-type domain-containing protein</fullName>
    </recommendedName>
</protein>
<evidence type="ECO:0000256" key="3">
    <source>
        <dbReference type="ARBA" id="ARBA00022833"/>
    </source>
</evidence>
<evidence type="ECO:0000313" key="7">
    <source>
        <dbReference type="EMBL" id="KAK7496020.1"/>
    </source>
</evidence>
<organism evidence="7 8">
    <name type="scientific">Batillaria attramentaria</name>
    <dbReference type="NCBI Taxonomy" id="370345"/>
    <lineage>
        <taxon>Eukaryota</taxon>
        <taxon>Metazoa</taxon>
        <taxon>Spiralia</taxon>
        <taxon>Lophotrochozoa</taxon>
        <taxon>Mollusca</taxon>
        <taxon>Gastropoda</taxon>
        <taxon>Caenogastropoda</taxon>
        <taxon>Sorbeoconcha</taxon>
        <taxon>Cerithioidea</taxon>
        <taxon>Batillariidae</taxon>
        <taxon>Batillaria</taxon>
    </lineage>
</organism>
<keyword evidence="1" id="KW-0479">Metal-binding</keyword>
<keyword evidence="5" id="KW-1133">Transmembrane helix</keyword>
<dbReference type="SUPFAM" id="SSF144232">
    <property type="entry name" value="HIT/MYND zinc finger-like"/>
    <property type="match status" value="1"/>
</dbReference>
<keyword evidence="5" id="KW-0812">Transmembrane</keyword>
<dbReference type="Pfam" id="PF20179">
    <property type="entry name" value="MSS51_C"/>
    <property type="match status" value="1"/>
</dbReference>
<dbReference type="InterPro" id="IPR046824">
    <property type="entry name" value="Mss51-like_C"/>
</dbReference>
<dbReference type="AlphaFoldDB" id="A0ABD0L9M6"/>
<feature type="domain" description="MYND-type" evidence="6">
    <location>
        <begin position="35"/>
        <end position="83"/>
    </location>
</feature>
<dbReference type="PANTHER" id="PTHR47085">
    <property type="entry name" value="ZINC FINGER MYND DOMAIN-CONTAINING PROTEIN 15"/>
    <property type="match status" value="1"/>
</dbReference>
<evidence type="ECO:0000259" key="6">
    <source>
        <dbReference type="PROSITE" id="PS50865"/>
    </source>
</evidence>
<evidence type="ECO:0000313" key="8">
    <source>
        <dbReference type="Proteomes" id="UP001519460"/>
    </source>
</evidence>
<dbReference type="PROSITE" id="PS50865">
    <property type="entry name" value="ZF_MYND_2"/>
    <property type="match status" value="1"/>
</dbReference>
<gene>
    <name evidence="7" type="ORF">BaRGS_00012721</name>
</gene>
<evidence type="ECO:0000256" key="1">
    <source>
        <dbReference type="ARBA" id="ARBA00022723"/>
    </source>
</evidence>
<reference evidence="7 8" key="1">
    <citation type="journal article" date="2023" name="Sci. Data">
        <title>Genome assembly of the Korean intertidal mud-creeper Batillaria attramentaria.</title>
        <authorList>
            <person name="Patra A.K."/>
            <person name="Ho P.T."/>
            <person name="Jun S."/>
            <person name="Lee S.J."/>
            <person name="Kim Y."/>
            <person name="Won Y.J."/>
        </authorList>
    </citation>
    <scope>NUCLEOTIDE SEQUENCE [LARGE SCALE GENOMIC DNA]</scope>
    <source>
        <strain evidence="7">Wonlab-2016</strain>
    </source>
</reference>
<accession>A0ABD0L9M6</accession>